<comment type="similarity">
    <text evidence="1 2">Belongs to the small heat shock protein (HSP20) family.</text>
</comment>
<keyword evidence="4" id="KW-0346">Stress response</keyword>
<gene>
    <name evidence="4" type="ORF">MSTHT_1631</name>
</gene>
<evidence type="ECO:0000256" key="2">
    <source>
        <dbReference type="RuleBase" id="RU003616"/>
    </source>
</evidence>
<dbReference type="InterPro" id="IPR002068">
    <property type="entry name" value="A-crystallin/Hsp20_dom"/>
</dbReference>
<dbReference type="PATRIC" id="fig|523844.20.peg.2025"/>
<proteinExistence type="inferred from homology"/>
<dbReference type="Gene3D" id="2.60.40.790">
    <property type="match status" value="1"/>
</dbReference>
<accession>A0A0E3H930</accession>
<dbReference type="InterPro" id="IPR008978">
    <property type="entry name" value="HSP20-like_chaperone"/>
</dbReference>
<evidence type="ECO:0000313" key="5">
    <source>
        <dbReference type="Proteomes" id="UP000066529"/>
    </source>
</evidence>
<protein>
    <submittedName>
        <fullName evidence="4">Putative heat shock protein</fullName>
    </submittedName>
</protein>
<dbReference type="NCBIfam" id="NF041800">
    <property type="entry name" value="Hsp20"/>
    <property type="match status" value="1"/>
</dbReference>
<organism evidence="4 5">
    <name type="scientific">Methanosarcina thermophila (strain ATCC 43570 / DSM 1825 / OCM 12 / VKM B-1830 / TM-1)</name>
    <dbReference type="NCBI Taxonomy" id="523844"/>
    <lineage>
        <taxon>Archaea</taxon>
        <taxon>Methanobacteriati</taxon>
        <taxon>Methanobacteriota</taxon>
        <taxon>Stenosarchaea group</taxon>
        <taxon>Methanomicrobia</taxon>
        <taxon>Methanosarcinales</taxon>
        <taxon>Methanosarcinaceae</taxon>
        <taxon>Methanosarcina</taxon>
    </lineage>
</organism>
<dbReference type="KEGG" id="mthr:MSTHT_1631"/>
<dbReference type="EMBL" id="CP009501">
    <property type="protein sequence ID" value="AKB13389.1"/>
    <property type="molecule type" value="Genomic_DNA"/>
</dbReference>
<feature type="domain" description="SHSP" evidence="3">
    <location>
        <begin position="80"/>
        <end position="175"/>
    </location>
</feature>
<dbReference type="CDD" id="cd06464">
    <property type="entry name" value="ACD_sHsps-like"/>
    <property type="match status" value="1"/>
</dbReference>
<dbReference type="OrthoDB" id="26084at2157"/>
<evidence type="ECO:0000256" key="1">
    <source>
        <dbReference type="PROSITE-ProRule" id="PRU00285"/>
    </source>
</evidence>
<name>A0A0E3H930_METTT</name>
<dbReference type="HOGENOM" id="CLU_117605_1_0_2"/>
<sequence length="175" mass="20145">MDGYRRKRRSFFDEIFGIDPFEDIDEMFERISRAMGMNIKNFGQQPFIYGFSVTQRPGEEPEIREFGNIPRFERTGTGEKHYIDARKPLIDVLEAEDTVHVIAEIPGIEKENIRLNATDLILDIETINGNPKYSERVELPVKVNPQSAKATYKNGVLEVTFNKLESSSRTSINIE</sequence>
<dbReference type="PROSITE" id="PS01031">
    <property type="entry name" value="SHSP"/>
    <property type="match status" value="1"/>
</dbReference>
<dbReference type="SUPFAM" id="SSF49764">
    <property type="entry name" value="HSP20-like chaperones"/>
    <property type="match status" value="1"/>
</dbReference>
<evidence type="ECO:0000259" key="3">
    <source>
        <dbReference type="PROSITE" id="PS01031"/>
    </source>
</evidence>
<evidence type="ECO:0000313" key="4">
    <source>
        <dbReference type="EMBL" id="AKB13389.1"/>
    </source>
</evidence>
<dbReference type="Proteomes" id="UP000066529">
    <property type="component" value="Chromosome"/>
</dbReference>
<dbReference type="GeneID" id="41603012"/>
<reference evidence="4 5" key="1">
    <citation type="submission" date="2014-07" db="EMBL/GenBank/DDBJ databases">
        <title>Methanogenic archaea and the global carbon cycle.</title>
        <authorList>
            <person name="Henriksen J.R."/>
            <person name="Luke J."/>
            <person name="Reinhart S."/>
            <person name="Benedict M.N."/>
            <person name="Youngblut N.D."/>
            <person name="Metcalf M.E."/>
            <person name="Whitaker R.J."/>
            <person name="Metcalf W.W."/>
        </authorList>
    </citation>
    <scope>NUCLEOTIDE SEQUENCE [LARGE SCALE GENOMIC DNA]</scope>
    <source>
        <strain evidence="5">ATCC 43570 / DSM 1825 / OCM 12 / VKM B-1830 / TM-1</strain>
    </source>
</reference>
<dbReference type="Pfam" id="PF00011">
    <property type="entry name" value="HSP20"/>
    <property type="match status" value="1"/>
</dbReference>
<dbReference type="AlphaFoldDB" id="A0A0E3H930"/>
<dbReference type="RefSeq" id="WP_048167420.1">
    <property type="nucleotide sequence ID" value="NZ_CP009501.1"/>
</dbReference>
<dbReference type="STRING" id="523844.MSTHT_1631"/>